<accession>A0AAP7W401</accession>
<keyword evidence="1" id="KW-1133">Transmembrane helix</keyword>
<name>A0AAP7W401_BACMY</name>
<dbReference type="Proteomes" id="UP000194131">
    <property type="component" value="Unassembled WGS sequence"/>
</dbReference>
<proteinExistence type="predicted"/>
<dbReference type="Pfam" id="PF12841">
    <property type="entry name" value="YvrJ"/>
    <property type="match status" value="1"/>
</dbReference>
<evidence type="ECO:0000256" key="1">
    <source>
        <dbReference type="SAM" id="Phobius"/>
    </source>
</evidence>
<evidence type="ECO:0000313" key="3">
    <source>
        <dbReference type="Proteomes" id="UP000194131"/>
    </source>
</evidence>
<protein>
    <recommendedName>
        <fullName evidence="4">YvrJ family protein</fullName>
    </recommendedName>
</protein>
<comment type="caution">
    <text evidence="2">The sequence shown here is derived from an EMBL/GenBank/DDBJ whole genome shotgun (WGS) entry which is preliminary data.</text>
</comment>
<dbReference type="AlphaFoldDB" id="A0AAP7W401"/>
<reference evidence="2 3" key="1">
    <citation type="submission" date="2016-12" db="EMBL/GenBank/DDBJ databases">
        <title>Genome Sequences of Twelve Sporeforming Bacillus Species Isolated from Foods.</title>
        <authorList>
            <person name="De Jong A."/>
            <person name="Holsappel S."/>
            <person name="Kuipers O.P."/>
        </authorList>
    </citation>
    <scope>NUCLEOTIDE SEQUENCE [LARGE SCALE GENOMIC DNA]</scope>
    <source>
        <strain evidence="2 3">S3E15</strain>
    </source>
</reference>
<feature type="transmembrane region" description="Helical" evidence="1">
    <location>
        <begin position="6"/>
        <end position="27"/>
    </location>
</feature>
<dbReference type="EMBL" id="MRWU01000034">
    <property type="protein sequence ID" value="OSX89423.1"/>
    <property type="molecule type" value="Genomic_DNA"/>
</dbReference>
<sequence>MDPTIEMWASLLGNFGFPVAITIYLLIRFEKKLDRLTDAIETLKGVIKSK</sequence>
<organism evidence="2 3">
    <name type="scientific">Bacillus mycoides</name>
    <dbReference type="NCBI Taxonomy" id="1405"/>
    <lineage>
        <taxon>Bacteria</taxon>
        <taxon>Bacillati</taxon>
        <taxon>Bacillota</taxon>
        <taxon>Bacilli</taxon>
        <taxon>Bacillales</taxon>
        <taxon>Bacillaceae</taxon>
        <taxon>Bacillus</taxon>
        <taxon>Bacillus cereus group</taxon>
    </lineage>
</organism>
<evidence type="ECO:0000313" key="2">
    <source>
        <dbReference type="EMBL" id="OSX89423.1"/>
    </source>
</evidence>
<gene>
    <name evidence="2" type="ORF">S3E15_03901</name>
</gene>
<evidence type="ECO:0008006" key="4">
    <source>
        <dbReference type="Google" id="ProtNLM"/>
    </source>
</evidence>
<dbReference type="InterPro" id="IPR024419">
    <property type="entry name" value="YvrJ"/>
</dbReference>
<keyword evidence="1" id="KW-0472">Membrane</keyword>
<keyword evidence="1" id="KW-0812">Transmembrane</keyword>
<dbReference type="RefSeq" id="WP_087963208.1">
    <property type="nucleotide sequence ID" value="NZ_JBHVVX010000034.1"/>
</dbReference>